<evidence type="ECO:0000313" key="3">
    <source>
        <dbReference type="EMBL" id="QGY46962.1"/>
    </source>
</evidence>
<evidence type="ECO:0000256" key="2">
    <source>
        <dbReference type="RuleBase" id="RU000363"/>
    </source>
</evidence>
<accession>A0A6I6K3G8</accession>
<dbReference type="KEGG" id="mcos:GM418_25865"/>
<gene>
    <name evidence="3" type="ORF">GM418_25865</name>
</gene>
<dbReference type="Proteomes" id="UP000428260">
    <property type="component" value="Chromosome"/>
</dbReference>
<name>A0A6I6K3G8_9BACT</name>
<sequence length="243" mass="26639">MEQSLKGQVALVTGASSGFGAGMAKQLTKNGVIVFIIARRTEKLALVADETGAIPITADITKPEDWDLVFKEILEKEGRLDVLVNNAGNGGSIVQIEEQTDTAILNTIQTNLTSVIWGCKRAAAIMKNQKSGIIINISSVCAVKAWPDWSVYGAAKAGLEQFTRHLYVELRPYGVKATILRPSWGTTEFKEASQLEAFDRETEKKVIQPEEIGNLVVDICRIPAHLLVPEISIYPMVQEINPY</sequence>
<proteinExistence type="inferred from homology"/>
<dbReference type="InterPro" id="IPR050259">
    <property type="entry name" value="SDR"/>
</dbReference>
<dbReference type="AlphaFoldDB" id="A0A6I6K3G8"/>
<dbReference type="SUPFAM" id="SSF51735">
    <property type="entry name" value="NAD(P)-binding Rossmann-fold domains"/>
    <property type="match status" value="1"/>
</dbReference>
<dbReference type="RefSeq" id="WP_158870362.1">
    <property type="nucleotide sequence ID" value="NZ_CP046401.1"/>
</dbReference>
<keyword evidence="4" id="KW-1185">Reference proteome</keyword>
<dbReference type="InterPro" id="IPR002347">
    <property type="entry name" value="SDR_fam"/>
</dbReference>
<dbReference type="EMBL" id="CP046401">
    <property type="protein sequence ID" value="QGY46962.1"/>
    <property type="molecule type" value="Genomic_DNA"/>
</dbReference>
<dbReference type="Gene3D" id="3.40.50.720">
    <property type="entry name" value="NAD(P)-binding Rossmann-like Domain"/>
    <property type="match status" value="1"/>
</dbReference>
<dbReference type="PANTHER" id="PTHR42879:SF2">
    <property type="entry name" value="3-OXOACYL-[ACYL-CARRIER-PROTEIN] REDUCTASE FABG"/>
    <property type="match status" value="1"/>
</dbReference>
<protein>
    <submittedName>
        <fullName evidence="3">SDR family NAD(P)-dependent oxidoreductase</fullName>
    </submittedName>
</protein>
<organism evidence="3 4">
    <name type="scientific">Maribellus comscasis</name>
    <dbReference type="NCBI Taxonomy" id="2681766"/>
    <lineage>
        <taxon>Bacteria</taxon>
        <taxon>Pseudomonadati</taxon>
        <taxon>Bacteroidota</taxon>
        <taxon>Bacteroidia</taxon>
        <taxon>Marinilabiliales</taxon>
        <taxon>Prolixibacteraceae</taxon>
        <taxon>Maribellus</taxon>
    </lineage>
</organism>
<comment type="similarity">
    <text evidence="1 2">Belongs to the short-chain dehydrogenases/reductases (SDR) family.</text>
</comment>
<evidence type="ECO:0000313" key="4">
    <source>
        <dbReference type="Proteomes" id="UP000428260"/>
    </source>
</evidence>
<dbReference type="PRINTS" id="PR00081">
    <property type="entry name" value="GDHRDH"/>
</dbReference>
<dbReference type="CDD" id="cd05233">
    <property type="entry name" value="SDR_c"/>
    <property type="match status" value="1"/>
</dbReference>
<dbReference type="Pfam" id="PF00106">
    <property type="entry name" value="adh_short"/>
    <property type="match status" value="1"/>
</dbReference>
<evidence type="ECO:0000256" key="1">
    <source>
        <dbReference type="ARBA" id="ARBA00006484"/>
    </source>
</evidence>
<dbReference type="PRINTS" id="PR00080">
    <property type="entry name" value="SDRFAMILY"/>
</dbReference>
<dbReference type="InterPro" id="IPR036291">
    <property type="entry name" value="NAD(P)-bd_dom_sf"/>
</dbReference>
<reference evidence="3 4" key="1">
    <citation type="submission" date="2019-11" db="EMBL/GenBank/DDBJ databases">
        <authorList>
            <person name="Zheng R.K."/>
            <person name="Sun C.M."/>
        </authorList>
    </citation>
    <scope>NUCLEOTIDE SEQUENCE [LARGE SCALE GENOMIC DNA]</scope>
    <source>
        <strain evidence="3 4">WC007</strain>
    </source>
</reference>
<dbReference type="PANTHER" id="PTHR42879">
    <property type="entry name" value="3-OXOACYL-(ACYL-CARRIER-PROTEIN) REDUCTASE"/>
    <property type="match status" value="1"/>
</dbReference>